<gene>
    <name evidence="1" type="ORF">INT47_012604</name>
</gene>
<comment type="caution">
    <text evidence="1">The sequence shown here is derived from an EMBL/GenBank/DDBJ whole genome shotgun (WGS) entry which is preliminary data.</text>
</comment>
<reference evidence="1" key="1">
    <citation type="submission" date="2020-12" db="EMBL/GenBank/DDBJ databases">
        <title>Metabolic potential, ecology and presence of endohyphal bacteria is reflected in genomic diversity of Mucoromycotina.</title>
        <authorList>
            <person name="Muszewska A."/>
            <person name="Okrasinska A."/>
            <person name="Steczkiewicz K."/>
            <person name="Drgas O."/>
            <person name="Orlowska M."/>
            <person name="Perlinska-Lenart U."/>
            <person name="Aleksandrzak-Piekarczyk T."/>
            <person name="Szatraj K."/>
            <person name="Zielenkiewicz U."/>
            <person name="Pilsyk S."/>
            <person name="Malc E."/>
            <person name="Mieczkowski P."/>
            <person name="Kruszewska J.S."/>
            <person name="Biernat P."/>
            <person name="Pawlowska J."/>
        </authorList>
    </citation>
    <scope>NUCLEOTIDE SEQUENCE</scope>
    <source>
        <strain evidence="1">WA0000017839</strain>
    </source>
</reference>
<evidence type="ECO:0000313" key="1">
    <source>
        <dbReference type="EMBL" id="KAG2204545.1"/>
    </source>
</evidence>
<accession>A0A8H7V296</accession>
<proteinExistence type="predicted"/>
<dbReference type="Proteomes" id="UP000603453">
    <property type="component" value="Unassembled WGS sequence"/>
</dbReference>
<keyword evidence="2" id="KW-1185">Reference proteome</keyword>
<dbReference type="OrthoDB" id="2288107at2759"/>
<name>A0A8H7V296_9FUNG</name>
<dbReference type="EMBL" id="JAEPRD010000043">
    <property type="protein sequence ID" value="KAG2204545.1"/>
    <property type="molecule type" value="Genomic_DNA"/>
</dbReference>
<sequence length="385" mass="44635">MKKKKPANEGNKRRGKESIRINVNNGVAINHGNVVIHNYAKRQKVKVKVNHTDGSKSWQINSLEDLLDAWRQYLSACSHKHEYCLEKYHIIQYGYSIKCNPDIPDELYSQFGLSDNCTIESPFIRCSTYSNKIINYMTTKTWNEVELAVIGSLNEKEGLVKDQVRFVEEYFRFCLLLFKKNDLYKRLNKSEFNFSRLLVWPSVEVSVDSVEGLEFLPGEYALKSTNEKYNADGCVVDEDDNEMFLLETSGKLKLNEKWKYGYDHVKCTFGALSIYNAAFKKYFFATEKTALKHQVSYIHAITMADLMFVMNLERSRSSLIAMKQEHGQHEVQRMPGGTESRTSLVEMVNLDIQKPVKGDRYVILLPEEKDERNCSVKFVDIKDEK</sequence>
<protein>
    <submittedName>
        <fullName evidence="1">Uncharacterized protein</fullName>
    </submittedName>
</protein>
<organism evidence="1 2">
    <name type="scientific">Mucor saturninus</name>
    <dbReference type="NCBI Taxonomy" id="64648"/>
    <lineage>
        <taxon>Eukaryota</taxon>
        <taxon>Fungi</taxon>
        <taxon>Fungi incertae sedis</taxon>
        <taxon>Mucoromycota</taxon>
        <taxon>Mucoromycotina</taxon>
        <taxon>Mucoromycetes</taxon>
        <taxon>Mucorales</taxon>
        <taxon>Mucorineae</taxon>
        <taxon>Mucoraceae</taxon>
        <taxon>Mucor</taxon>
    </lineage>
</organism>
<evidence type="ECO:0000313" key="2">
    <source>
        <dbReference type="Proteomes" id="UP000603453"/>
    </source>
</evidence>
<dbReference type="AlphaFoldDB" id="A0A8H7V296"/>